<evidence type="ECO:0000256" key="1">
    <source>
        <dbReference type="SAM" id="MobiDB-lite"/>
    </source>
</evidence>
<keyword evidence="2" id="KW-0732">Signal</keyword>
<comment type="caution">
    <text evidence="3">The sequence shown here is derived from an EMBL/GenBank/DDBJ whole genome shotgun (WGS) entry which is preliminary data.</text>
</comment>
<dbReference type="PROSITE" id="PS51257">
    <property type="entry name" value="PROKAR_LIPOPROTEIN"/>
    <property type="match status" value="1"/>
</dbReference>
<dbReference type="AlphaFoldDB" id="A0A2T6B8Y2"/>
<name>A0A2T6B8Y2_9RHOB</name>
<proteinExistence type="predicted"/>
<dbReference type="RefSeq" id="WP_108127938.1">
    <property type="nucleotide sequence ID" value="NZ_QBKP01000002.1"/>
</dbReference>
<protein>
    <submittedName>
        <fullName evidence="3">Defect-in-organelle-trafficking protein DotC</fullName>
    </submittedName>
</protein>
<dbReference type="Pfam" id="PF16932">
    <property type="entry name" value="T4SS_TraI"/>
    <property type="match status" value="1"/>
</dbReference>
<evidence type="ECO:0000313" key="4">
    <source>
        <dbReference type="Proteomes" id="UP000244224"/>
    </source>
</evidence>
<feature type="signal peptide" evidence="2">
    <location>
        <begin position="1"/>
        <end position="20"/>
    </location>
</feature>
<dbReference type="Proteomes" id="UP000244224">
    <property type="component" value="Unassembled WGS sequence"/>
</dbReference>
<evidence type="ECO:0000313" key="3">
    <source>
        <dbReference type="EMBL" id="PTX52519.1"/>
    </source>
</evidence>
<dbReference type="OrthoDB" id="7992122at2"/>
<gene>
    <name evidence="3" type="ORF">C8N34_102299</name>
</gene>
<organism evidence="3 4">
    <name type="scientific">Gemmobacter caeni</name>
    <dbReference type="NCBI Taxonomy" id="589035"/>
    <lineage>
        <taxon>Bacteria</taxon>
        <taxon>Pseudomonadati</taxon>
        <taxon>Pseudomonadota</taxon>
        <taxon>Alphaproteobacteria</taxon>
        <taxon>Rhodobacterales</taxon>
        <taxon>Paracoccaceae</taxon>
        <taxon>Gemmobacter</taxon>
    </lineage>
</organism>
<feature type="region of interest" description="Disordered" evidence="1">
    <location>
        <begin position="26"/>
        <end position="52"/>
    </location>
</feature>
<dbReference type="InterPro" id="IPR031618">
    <property type="entry name" value="T4SS_TraI"/>
</dbReference>
<dbReference type="EMBL" id="QBKP01000002">
    <property type="protein sequence ID" value="PTX52519.1"/>
    <property type="molecule type" value="Genomic_DNA"/>
</dbReference>
<reference evidence="3 4" key="1">
    <citation type="submission" date="2018-04" db="EMBL/GenBank/DDBJ databases">
        <title>Genomic Encyclopedia of Archaeal and Bacterial Type Strains, Phase II (KMG-II): from individual species to whole genera.</title>
        <authorList>
            <person name="Goeker M."/>
        </authorList>
    </citation>
    <scope>NUCLEOTIDE SEQUENCE [LARGE SCALE GENOMIC DNA]</scope>
    <source>
        <strain evidence="3 4">DSM 21823</strain>
    </source>
</reference>
<evidence type="ECO:0000256" key="2">
    <source>
        <dbReference type="SAM" id="SignalP"/>
    </source>
</evidence>
<keyword evidence="4" id="KW-1185">Reference proteome</keyword>
<sequence length="312" mass="34730">MRHRTLMIGLMAGVALTACAPVPSRMEPPAAPAPQAIGGGEDLRRGQEPVANPSQVRIDLHDPKDEKVEITEIRRRALMEAAQGYGSQMGYARRVWEIEGLLEARAPSLDEVFSFGRVVTEAPVKAGYIIPPIVSRSFDAFRSDNEGREASVADEYLTIVAPGRIVPVTPTWRDYLLFTAAQPEQPARSLLPSNEMERKLFTEWFRDGWSAGVSLADEEINLRLTRLRRDYEGMLQYRRLVSMGMMDRMVLAQADFGVTGGGDELRIGSRTVQIVSDAQFDANPRRWSVREVGARDRGIVELGEIPALSTLY</sequence>
<accession>A0A2T6B8Y2</accession>
<feature type="chain" id="PRO_5015395126" evidence="2">
    <location>
        <begin position="21"/>
        <end position="312"/>
    </location>
</feature>